<name>A0A833R1E7_9POAL</name>
<dbReference type="GO" id="GO:0006508">
    <property type="term" value="P:proteolysis"/>
    <property type="evidence" value="ECO:0007669"/>
    <property type="project" value="UniProtKB-KW"/>
</dbReference>
<gene>
    <name evidence="5" type="ORF">FCM35_KLT02877</name>
</gene>
<dbReference type="EMBL" id="SWLB01000012">
    <property type="protein sequence ID" value="KAF3331471.1"/>
    <property type="molecule type" value="Genomic_DNA"/>
</dbReference>
<dbReference type="Proteomes" id="UP000623129">
    <property type="component" value="Unassembled WGS sequence"/>
</dbReference>
<reference evidence="5" key="1">
    <citation type="submission" date="2020-01" db="EMBL/GenBank/DDBJ databases">
        <title>Genome sequence of Kobresia littledalei, the first chromosome-level genome in the family Cyperaceae.</title>
        <authorList>
            <person name="Qu G."/>
        </authorList>
    </citation>
    <scope>NUCLEOTIDE SEQUENCE</scope>
    <source>
        <strain evidence="5">C.B.Clarke</strain>
        <tissue evidence="5">Leaf</tissue>
    </source>
</reference>
<evidence type="ECO:0000313" key="5">
    <source>
        <dbReference type="EMBL" id="KAF3331471.1"/>
    </source>
</evidence>
<evidence type="ECO:0000256" key="3">
    <source>
        <dbReference type="ARBA" id="ARBA00022801"/>
    </source>
</evidence>
<dbReference type="PANTHER" id="PTHR33209:SF1">
    <property type="entry name" value="PEPTIDASE S49 DOMAIN-CONTAINING PROTEIN"/>
    <property type="match status" value="1"/>
</dbReference>
<dbReference type="OrthoDB" id="434253at2759"/>
<evidence type="ECO:0000256" key="4">
    <source>
        <dbReference type="ARBA" id="ARBA00022825"/>
    </source>
</evidence>
<keyword evidence="2 5" id="KW-0645">Protease</keyword>
<comment type="caution">
    <text evidence="5">The sequence shown here is derived from an EMBL/GenBank/DDBJ whole genome shotgun (WGS) entry which is preliminary data.</text>
</comment>
<evidence type="ECO:0000256" key="1">
    <source>
        <dbReference type="ARBA" id="ARBA00008683"/>
    </source>
</evidence>
<keyword evidence="6" id="KW-1185">Reference proteome</keyword>
<proteinExistence type="inferred from homology"/>
<dbReference type="PANTHER" id="PTHR33209">
    <property type="entry name" value="PROTEASE 4"/>
    <property type="match status" value="1"/>
</dbReference>
<accession>A0A833R1E7</accession>
<dbReference type="GO" id="GO:0008236">
    <property type="term" value="F:serine-type peptidase activity"/>
    <property type="evidence" value="ECO:0007669"/>
    <property type="project" value="UniProtKB-KW"/>
</dbReference>
<dbReference type="AlphaFoldDB" id="A0A833R1E7"/>
<keyword evidence="4" id="KW-0720">Serine protease</keyword>
<keyword evidence="3" id="KW-0378">Hydrolase</keyword>
<evidence type="ECO:0000313" key="6">
    <source>
        <dbReference type="Proteomes" id="UP000623129"/>
    </source>
</evidence>
<organism evidence="5 6">
    <name type="scientific">Carex littledalei</name>
    <dbReference type="NCBI Taxonomy" id="544730"/>
    <lineage>
        <taxon>Eukaryota</taxon>
        <taxon>Viridiplantae</taxon>
        <taxon>Streptophyta</taxon>
        <taxon>Embryophyta</taxon>
        <taxon>Tracheophyta</taxon>
        <taxon>Spermatophyta</taxon>
        <taxon>Magnoliopsida</taxon>
        <taxon>Liliopsida</taxon>
        <taxon>Poales</taxon>
        <taxon>Cyperaceae</taxon>
        <taxon>Cyperoideae</taxon>
        <taxon>Cariceae</taxon>
        <taxon>Carex</taxon>
        <taxon>Carex subgen. Euthyceras</taxon>
    </lineage>
</organism>
<protein>
    <submittedName>
        <fullName evidence="5">Serine protease SPPA</fullName>
    </submittedName>
</protein>
<comment type="similarity">
    <text evidence="1">Belongs to the peptidase S49 family.</text>
</comment>
<evidence type="ECO:0000256" key="2">
    <source>
        <dbReference type="ARBA" id="ARBA00022670"/>
    </source>
</evidence>
<sequence>MEKVGLWRQSLVQLKMLIAPPWQRVRKGSVLSMKLSGQISDQLKSRFASGLSLPQICENFYKAAYDPRISGNWDASSLLELYHSLGGLLSVKQKKFYRGFEEGSDKIEINTDTRSNKIEEIKHFSFSEGTDGGISSSKYCYISGFDATRYISLYKCTIQKFVVKLSLHQATVGTSYKVSN</sequence>